<protein>
    <submittedName>
        <fullName evidence="2">Uncharacterized protein</fullName>
    </submittedName>
</protein>
<accession>A0A2T2WVI1</accession>
<feature type="transmembrane region" description="Helical" evidence="1">
    <location>
        <begin position="291"/>
        <end position="311"/>
    </location>
</feature>
<feature type="transmembrane region" description="Helical" evidence="1">
    <location>
        <begin position="100"/>
        <end position="117"/>
    </location>
</feature>
<keyword evidence="1" id="KW-0472">Membrane</keyword>
<evidence type="ECO:0000313" key="2">
    <source>
        <dbReference type="EMBL" id="PSR26249.1"/>
    </source>
</evidence>
<feature type="transmembrane region" description="Helical" evidence="1">
    <location>
        <begin position="65"/>
        <end position="88"/>
    </location>
</feature>
<gene>
    <name evidence="2" type="ORF">C7B46_20130</name>
</gene>
<feature type="transmembrane region" description="Helical" evidence="1">
    <location>
        <begin position="228"/>
        <end position="247"/>
    </location>
</feature>
<dbReference type="AlphaFoldDB" id="A0A2T2WVI1"/>
<feature type="transmembrane region" description="Helical" evidence="1">
    <location>
        <begin position="192"/>
        <end position="216"/>
    </location>
</feature>
<feature type="transmembrane region" description="Helical" evidence="1">
    <location>
        <begin position="123"/>
        <end position="145"/>
    </location>
</feature>
<sequence length="428" mass="47445">MAVWTLLRRLRVGRAYTEQTSLLSVPLLFWTTGVCSIVLGLWRVWVVHRWILSGFVGPGPVIACVHLFTLGGLTMLMMGALYQLVPVLTNSKPVSFHRIIVQWAFFTFGTAFFVVGVNNDWTLGIATGATVMVVGIIYFVANLAGRVWREPEKNITTWFFASSLAYLSLTIVIGGFLALHLSTGSPVYATDVAAHITVALGGWVGLLLIGVSYRLWAMFGRKHREPRYWLLTWGLANLAIWLLVAGNLATSKWLCDVGWLTQVAAFLGYFADLVAAGLGDRRTMRDPALQTVAVSIAFLIVWEVLGTTATFQHHSRLWIPALWAYGLGWTGMSFMGFVQKIMPFMVWLHRYAHVHGKGKMPRLENIWRPAWGYAPMISAGLGISVFLVAYGTNTSVLFGSGLCLQVLAWLMLLGMGVRSILGPHRKPD</sequence>
<evidence type="ECO:0000313" key="3">
    <source>
        <dbReference type="Proteomes" id="UP000242972"/>
    </source>
</evidence>
<keyword evidence="1" id="KW-0812">Transmembrane</keyword>
<dbReference type="EMBL" id="PXYW01000128">
    <property type="protein sequence ID" value="PSR26249.1"/>
    <property type="molecule type" value="Genomic_DNA"/>
</dbReference>
<feature type="transmembrane region" description="Helical" evidence="1">
    <location>
        <begin position="259"/>
        <end position="279"/>
    </location>
</feature>
<name>A0A2T2WVI1_9FIRM</name>
<dbReference type="Gene3D" id="1.20.210.10">
    <property type="entry name" value="Cytochrome c oxidase-like, subunit I domain"/>
    <property type="match status" value="1"/>
</dbReference>
<proteinExistence type="predicted"/>
<feature type="transmembrane region" description="Helical" evidence="1">
    <location>
        <begin position="323"/>
        <end position="349"/>
    </location>
</feature>
<dbReference type="Proteomes" id="UP000242972">
    <property type="component" value="Unassembled WGS sequence"/>
</dbReference>
<comment type="caution">
    <text evidence="2">The sequence shown here is derived from an EMBL/GenBank/DDBJ whole genome shotgun (WGS) entry which is preliminary data.</text>
</comment>
<feature type="transmembrane region" description="Helical" evidence="1">
    <location>
        <begin position="396"/>
        <end position="417"/>
    </location>
</feature>
<feature type="transmembrane region" description="Helical" evidence="1">
    <location>
        <begin position="21"/>
        <end position="45"/>
    </location>
</feature>
<organism evidence="2 3">
    <name type="scientific">Sulfobacillus benefaciens</name>
    <dbReference type="NCBI Taxonomy" id="453960"/>
    <lineage>
        <taxon>Bacteria</taxon>
        <taxon>Bacillati</taxon>
        <taxon>Bacillota</taxon>
        <taxon>Clostridia</taxon>
        <taxon>Eubacteriales</taxon>
        <taxon>Clostridiales Family XVII. Incertae Sedis</taxon>
        <taxon>Sulfobacillus</taxon>
    </lineage>
</organism>
<feature type="transmembrane region" description="Helical" evidence="1">
    <location>
        <begin position="370"/>
        <end position="390"/>
    </location>
</feature>
<evidence type="ECO:0000256" key="1">
    <source>
        <dbReference type="SAM" id="Phobius"/>
    </source>
</evidence>
<reference evidence="2 3" key="1">
    <citation type="journal article" date="2014" name="BMC Genomics">
        <title>Comparison of environmental and isolate Sulfobacillus genomes reveals diverse carbon, sulfur, nitrogen, and hydrogen metabolisms.</title>
        <authorList>
            <person name="Justice N.B."/>
            <person name="Norman A."/>
            <person name="Brown C.T."/>
            <person name="Singh A."/>
            <person name="Thomas B.C."/>
            <person name="Banfield J.F."/>
        </authorList>
    </citation>
    <scope>NUCLEOTIDE SEQUENCE [LARGE SCALE GENOMIC DNA]</scope>
    <source>
        <strain evidence="2">AMDSBA4</strain>
    </source>
</reference>
<dbReference type="InterPro" id="IPR036927">
    <property type="entry name" value="Cyt_c_oxase-like_su1_sf"/>
</dbReference>
<feature type="transmembrane region" description="Helical" evidence="1">
    <location>
        <begin position="157"/>
        <end position="180"/>
    </location>
</feature>
<keyword evidence="1" id="KW-1133">Transmembrane helix</keyword>